<dbReference type="InParanoid" id="A0A401G853"/>
<evidence type="ECO:0008006" key="3">
    <source>
        <dbReference type="Google" id="ProtNLM"/>
    </source>
</evidence>
<accession>A0A401G853</accession>
<evidence type="ECO:0000313" key="2">
    <source>
        <dbReference type="Proteomes" id="UP000287166"/>
    </source>
</evidence>
<gene>
    <name evidence="1" type="ORF">SCP_0112410</name>
</gene>
<protein>
    <recommendedName>
        <fullName evidence="3">CxC2-like cysteine cluster KDZ transposase-associated domain-containing protein</fullName>
    </recommendedName>
</protein>
<dbReference type="OrthoDB" id="3192989at2759"/>
<dbReference type="Pfam" id="PF18758">
    <property type="entry name" value="KDZ"/>
    <property type="match status" value="1"/>
</dbReference>
<dbReference type="RefSeq" id="XP_027609269.1">
    <property type="nucleotide sequence ID" value="XM_027753468.1"/>
</dbReference>
<dbReference type="STRING" id="139825.A0A401G853"/>
<comment type="caution">
    <text evidence="1">The sequence shown here is derived from an EMBL/GenBank/DDBJ whole genome shotgun (WGS) entry which is preliminary data.</text>
</comment>
<keyword evidence="2" id="KW-1185">Reference proteome</keyword>
<name>A0A401G853_9APHY</name>
<reference evidence="1 2" key="1">
    <citation type="journal article" date="2018" name="Sci. Rep.">
        <title>Genome sequence of the cauliflower mushroom Sparassis crispa (Hanabiratake) and its association with beneficial usage.</title>
        <authorList>
            <person name="Kiyama R."/>
            <person name="Furutani Y."/>
            <person name="Kawaguchi K."/>
            <person name="Nakanishi T."/>
        </authorList>
    </citation>
    <scope>NUCLEOTIDE SEQUENCE [LARGE SCALE GENOMIC DNA]</scope>
</reference>
<dbReference type="GeneID" id="38775273"/>
<proteinExistence type="predicted"/>
<sequence length="174" mass="19844">MLMIRQWRHVKMAKHAGRGHDSGGISESRAGVLAVLCHACPHPGINLPRGWDDTDGSDRWLYTLFISHNANFRLLNRVHAHDQRDLWLAPGLAYFVHNEPYADYIKKFVDQEEIRTCIGFAALMNSLNWKAKGLQSMGVGGKGERYCNMDYIFLSSVKSMDTKRLVIFYDIACQ</sequence>
<dbReference type="InterPro" id="IPR040521">
    <property type="entry name" value="KDZ"/>
</dbReference>
<organism evidence="1 2">
    <name type="scientific">Sparassis crispa</name>
    <dbReference type="NCBI Taxonomy" id="139825"/>
    <lineage>
        <taxon>Eukaryota</taxon>
        <taxon>Fungi</taxon>
        <taxon>Dikarya</taxon>
        <taxon>Basidiomycota</taxon>
        <taxon>Agaricomycotina</taxon>
        <taxon>Agaricomycetes</taxon>
        <taxon>Polyporales</taxon>
        <taxon>Sparassidaceae</taxon>
        <taxon>Sparassis</taxon>
    </lineage>
</organism>
<evidence type="ECO:0000313" key="1">
    <source>
        <dbReference type="EMBL" id="GBE78356.1"/>
    </source>
</evidence>
<dbReference type="AlphaFoldDB" id="A0A401G853"/>
<dbReference type="Proteomes" id="UP000287166">
    <property type="component" value="Unassembled WGS sequence"/>
</dbReference>
<dbReference type="EMBL" id="BFAD01000001">
    <property type="protein sequence ID" value="GBE78356.1"/>
    <property type="molecule type" value="Genomic_DNA"/>
</dbReference>